<name>A0A1E3PHA1_9ASCO</name>
<reference evidence="4 5" key="1">
    <citation type="journal article" date="2016" name="Proc. Natl. Acad. Sci. U.S.A.">
        <title>Comparative genomics of biotechnologically important yeasts.</title>
        <authorList>
            <person name="Riley R."/>
            <person name="Haridas S."/>
            <person name="Wolfe K.H."/>
            <person name="Lopes M.R."/>
            <person name="Hittinger C.T."/>
            <person name="Goeker M."/>
            <person name="Salamov A.A."/>
            <person name="Wisecaver J.H."/>
            <person name="Long T.M."/>
            <person name="Calvey C.H."/>
            <person name="Aerts A.L."/>
            <person name="Barry K.W."/>
            <person name="Choi C."/>
            <person name="Clum A."/>
            <person name="Coughlan A.Y."/>
            <person name="Deshpande S."/>
            <person name="Douglass A.P."/>
            <person name="Hanson S.J."/>
            <person name="Klenk H.-P."/>
            <person name="LaButti K.M."/>
            <person name="Lapidus A."/>
            <person name="Lindquist E.A."/>
            <person name="Lipzen A.M."/>
            <person name="Meier-Kolthoff J.P."/>
            <person name="Ohm R.A."/>
            <person name="Otillar R.P."/>
            <person name="Pangilinan J.L."/>
            <person name="Peng Y."/>
            <person name="Rokas A."/>
            <person name="Rosa C.A."/>
            <person name="Scheuner C."/>
            <person name="Sibirny A.A."/>
            <person name="Slot J.C."/>
            <person name="Stielow J.B."/>
            <person name="Sun H."/>
            <person name="Kurtzman C.P."/>
            <person name="Blackwell M."/>
            <person name="Grigoriev I.V."/>
            <person name="Jeffries T.W."/>
        </authorList>
    </citation>
    <scope>NUCLEOTIDE SEQUENCE [LARGE SCALE GENOMIC DNA]</scope>
    <source>
        <strain evidence="4 5">DSM 6958</strain>
    </source>
</reference>
<evidence type="ECO:0000259" key="2">
    <source>
        <dbReference type="Pfam" id="PF10395"/>
    </source>
</evidence>
<feature type="region of interest" description="Disordered" evidence="1">
    <location>
        <begin position="675"/>
        <end position="710"/>
    </location>
</feature>
<evidence type="ECO:0000256" key="1">
    <source>
        <dbReference type="SAM" id="MobiDB-lite"/>
    </source>
</evidence>
<feature type="compositionally biased region" description="Low complexity" evidence="1">
    <location>
        <begin position="685"/>
        <end position="694"/>
    </location>
</feature>
<evidence type="ECO:0000313" key="5">
    <source>
        <dbReference type="Proteomes" id="UP000095009"/>
    </source>
</evidence>
<evidence type="ECO:0000259" key="3">
    <source>
        <dbReference type="Pfam" id="PF22542"/>
    </source>
</evidence>
<gene>
    <name evidence="4" type="ORF">NADFUDRAFT_71371</name>
</gene>
<dbReference type="Proteomes" id="UP000095009">
    <property type="component" value="Unassembled WGS sequence"/>
</dbReference>
<dbReference type="AlphaFoldDB" id="A0A1E3PHA1"/>
<evidence type="ECO:0000313" key="4">
    <source>
        <dbReference type="EMBL" id="ODQ64322.1"/>
    </source>
</evidence>
<sequence length="766" mass="84919">MPSISEPFVLSELPQASSPLSSRVTITQSKSKVHLGISHSSFATYSLRPTPHIIWSHSLPPTAVVTSISSNHSDNVELSEATLYAAVSEKKKHYLKSVISGAEETSTSIKSRAVPNEIAGIQASSDGSLVLLVLKSSIVKAYSSDFDVSEELWSLKAKASRTVIFHSFVSNDDLSYFSHDEELPENGLLVLVSSRDVGKKAMFEVRVVALTNQGATDLVVKDIEIKDGDMDVNFSLYQGNLYRYSPASSTLTVYNLPDVNIISAVKIPSSSKEKNTSVNTSILAVGKNKVLLSENQTLSLIDVNYESILSQRALDAPLSLVSYSSSSSMVTGISTTDKSAAVLCLTLDIGTGSLLESLSKGIKKTDNTWVGGFSDILIKKNYSLPEYCSIESDMITTSKHFNEERLNNLQEFKNNNQITLFEDFVVPFLKNEEWEDIEGDTENRYSKSSEFLVFEAEKDREVDVYFIQRLIELLFDNISLAGSVSSPAPLKLSSFVPEKTLIYLLTHPLFPTPQLSNILKSLDSYPRLLRQALVTVPALECKEVVNALIHQNDDIFSDAVNRLVEEFSHEEITKTIKSELYSKNSSSSSNTTSSNTISECVDRLRRLDIGWGIISCFVDAGGLFSWNSDVISGLSNTVNDEVVNLENSYDVMTLLEEALRKLNPTEPTSKITKKELKRLSKKQQKNNSKTNNTKENSRGPEVISQEKKEREQMKHLLGFGTKAGLDMDITEIQSMKNVFQRKSAINKYGDNVSRKVPSYTVEKLIL</sequence>
<proteinExistence type="predicted"/>
<dbReference type="OrthoDB" id="4055624at2759"/>
<organism evidence="4 5">
    <name type="scientific">Nadsonia fulvescens var. elongata DSM 6958</name>
    <dbReference type="NCBI Taxonomy" id="857566"/>
    <lineage>
        <taxon>Eukaryota</taxon>
        <taxon>Fungi</taxon>
        <taxon>Dikarya</taxon>
        <taxon>Ascomycota</taxon>
        <taxon>Saccharomycotina</taxon>
        <taxon>Dipodascomycetes</taxon>
        <taxon>Dipodascales</taxon>
        <taxon>Dipodascales incertae sedis</taxon>
        <taxon>Nadsonia</taxon>
    </lineage>
</organism>
<dbReference type="Pfam" id="PF22542">
    <property type="entry name" value="Utp8_C"/>
    <property type="match status" value="1"/>
</dbReference>
<dbReference type="InterPro" id="IPR053881">
    <property type="entry name" value="Utp8_C"/>
</dbReference>
<dbReference type="EMBL" id="KV454412">
    <property type="protein sequence ID" value="ODQ64322.1"/>
    <property type="molecule type" value="Genomic_DNA"/>
</dbReference>
<dbReference type="Pfam" id="PF10395">
    <property type="entry name" value="Utp8_b_propeller"/>
    <property type="match status" value="1"/>
</dbReference>
<feature type="domain" description="Utp8 C-terminal" evidence="3">
    <location>
        <begin position="399"/>
        <end position="764"/>
    </location>
</feature>
<keyword evidence="5" id="KW-1185">Reference proteome</keyword>
<protein>
    <recommendedName>
        <fullName evidence="6">U3 small nucleolar RNA-associated protein 8</fullName>
    </recommendedName>
</protein>
<dbReference type="STRING" id="857566.A0A1E3PHA1"/>
<accession>A0A1E3PHA1</accession>
<dbReference type="InterPro" id="IPR018843">
    <property type="entry name" value="Utp8_b-prop"/>
</dbReference>
<evidence type="ECO:0008006" key="6">
    <source>
        <dbReference type="Google" id="ProtNLM"/>
    </source>
</evidence>
<feature type="domain" description="Utp8 beta-propeller" evidence="2">
    <location>
        <begin position="1"/>
        <end position="362"/>
    </location>
</feature>